<dbReference type="EMBL" id="QBLH01000025">
    <property type="protein sequence ID" value="TGZ58284.1"/>
    <property type="molecule type" value="Genomic_DNA"/>
</dbReference>
<protein>
    <submittedName>
        <fullName evidence="1">Uncharacterized protein</fullName>
    </submittedName>
</protein>
<accession>A0A4V3SCV8</accession>
<name>A0A4V3SCV8_9HYME</name>
<gene>
    <name evidence="1" type="ORF">DBV15_12991</name>
</gene>
<dbReference type="PANTHER" id="PTHR22954:SF3">
    <property type="entry name" value="PROTEIN CBG08539"/>
    <property type="match status" value="1"/>
</dbReference>
<proteinExistence type="predicted"/>
<dbReference type="AlphaFoldDB" id="A0A4V3SCV8"/>
<dbReference type="Pfam" id="PF03564">
    <property type="entry name" value="DUF1759"/>
    <property type="match status" value="1"/>
</dbReference>
<organism evidence="1 2">
    <name type="scientific">Temnothorax longispinosus</name>
    <dbReference type="NCBI Taxonomy" id="300112"/>
    <lineage>
        <taxon>Eukaryota</taxon>
        <taxon>Metazoa</taxon>
        <taxon>Ecdysozoa</taxon>
        <taxon>Arthropoda</taxon>
        <taxon>Hexapoda</taxon>
        <taxon>Insecta</taxon>
        <taxon>Pterygota</taxon>
        <taxon>Neoptera</taxon>
        <taxon>Endopterygota</taxon>
        <taxon>Hymenoptera</taxon>
        <taxon>Apocrita</taxon>
        <taxon>Aculeata</taxon>
        <taxon>Formicoidea</taxon>
        <taxon>Formicidae</taxon>
        <taxon>Myrmicinae</taxon>
        <taxon>Temnothorax</taxon>
    </lineage>
</organism>
<keyword evidence="2" id="KW-1185">Reference proteome</keyword>
<evidence type="ECO:0000313" key="2">
    <source>
        <dbReference type="Proteomes" id="UP000310200"/>
    </source>
</evidence>
<dbReference type="InterPro" id="IPR005312">
    <property type="entry name" value="DUF1759"/>
</dbReference>
<reference evidence="1 2" key="1">
    <citation type="journal article" date="2019" name="Philos. Trans. R. Soc. Lond., B, Biol. Sci.">
        <title>Ant behaviour and brain gene expression of defending hosts depend on the ecological success of the intruding social parasite.</title>
        <authorList>
            <person name="Kaur R."/>
            <person name="Stoldt M."/>
            <person name="Jongepier E."/>
            <person name="Feldmeyer B."/>
            <person name="Menzel F."/>
            <person name="Bornberg-Bauer E."/>
            <person name="Foitzik S."/>
        </authorList>
    </citation>
    <scope>NUCLEOTIDE SEQUENCE [LARGE SCALE GENOMIC DNA]</scope>
    <source>
        <tissue evidence="1">Whole body</tissue>
    </source>
</reference>
<dbReference type="STRING" id="300112.A0A4V3SCV8"/>
<dbReference type="Proteomes" id="UP000310200">
    <property type="component" value="Unassembled WGS sequence"/>
</dbReference>
<dbReference type="PANTHER" id="PTHR22954">
    <property type="entry name" value="RETROVIRAL PROTEASE-RELATED"/>
    <property type="match status" value="1"/>
</dbReference>
<comment type="caution">
    <text evidence="1">The sequence shown here is derived from an EMBL/GenBank/DDBJ whole genome shotgun (WGS) entry which is preliminary data.</text>
</comment>
<sequence length="312" mass="35208">MSPVAAKISLQMNRFTYMKLVALEAKESAFLSLPLASLKVKLSLVDNYWEKFDQQHERLSDLKLESLLELDYFKDGVYDRCLQYYAEVKATLSHLIDEKNRANPLSGSHLANLSLTGQPTARSHLPEITLPQFAGDFSAWRPFHDLFSSLVGRNPDISNVEKMHYLRTSLTGEAAQLISNLPVAEDSFASAWDLLVERFENKRLLILSQVERLFGIKPMATRSARKLNAILNTTTEALNALQSLGAPVHHWDYLLVHLILHRLDSHTREAWEVKLGFSTEPPLYRDLKAFLTGRACTLESMELGASASTPKV</sequence>
<evidence type="ECO:0000313" key="1">
    <source>
        <dbReference type="EMBL" id="TGZ58284.1"/>
    </source>
</evidence>